<dbReference type="WBParaSite" id="TMUE_3000011798.1">
    <property type="protein sequence ID" value="TMUE_3000011798.1"/>
    <property type="gene ID" value="WBGene00287542"/>
</dbReference>
<dbReference type="Pfam" id="PF00008">
    <property type="entry name" value="EGF"/>
    <property type="match status" value="1"/>
</dbReference>
<evidence type="ECO:0000256" key="5">
    <source>
        <dbReference type="ARBA" id="ARBA00023157"/>
    </source>
</evidence>
<dbReference type="Proteomes" id="UP000046395">
    <property type="component" value="Unassembled WGS sequence"/>
</dbReference>
<name>A0A5S6QXE0_TRIMR</name>
<dbReference type="AlphaFoldDB" id="A0A5S6QXE0"/>
<dbReference type="PANTHER" id="PTHR10740:SF14">
    <property type="entry name" value="EGF-LIKE DOMAIN-CONTAINING PROTEIN"/>
    <property type="match status" value="1"/>
</dbReference>
<evidence type="ECO:0000256" key="4">
    <source>
        <dbReference type="ARBA" id="ARBA00022729"/>
    </source>
</evidence>
<keyword evidence="2" id="KW-0964">Secreted</keyword>
<dbReference type="InterPro" id="IPR013783">
    <property type="entry name" value="Ig-like_fold"/>
</dbReference>
<accession>A0A5S6QXE0</accession>
<dbReference type="STRING" id="70415.A0A5S6QXE0"/>
<dbReference type="SUPFAM" id="SSF57196">
    <property type="entry name" value="EGF/Laminin"/>
    <property type="match status" value="1"/>
</dbReference>
<evidence type="ECO:0000259" key="8">
    <source>
        <dbReference type="PROSITE" id="PS50026"/>
    </source>
</evidence>
<evidence type="ECO:0000256" key="3">
    <source>
        <dbReference type="ARBA" id="ARBA00022536"/>
    </source>
</evidence>
<feature type="transmembrane region" description="Helical" evidence="7">
    <location>
        <begin position="279"/>
        <end position="301"/>
    </location>
</feature>
<evidence type="ECO:0000313" key="11">
    <source>
        <dbReference type="WBParaSite" id="TMUE_3000011798.1"/>
    </source>
</evidence>
<proteinExistence type="predicted"/>
<keyword evidence="3 6" id="KW-0245">EGF-like domain</keyword>
<reference evidence="11" key="1">
    <citation type="submission" date="2019-12" db="UniProtKB">
        <authorList>
            <consortium name="WormBaseParasite"/>
        </authorList>
    </citation>
    <scope>IDENTIFICATION</scope>
</reference>
<dbReference type="InterPro" id="IPR007110">
    <property type="entry name" value="Ig-like_dom"/>
</dbReference>
<dbReference type="InterPro" id="IPR036179">
    <property type="entry name" value="Ig-like_dom_sf"/>
</dbReference>
<dbReference type="Gene3D" id="2.60.40.10">
    <property type="entry name" value="Immunoglobulins"/>
    <property type="match status" value="1"/>
</dbReference>
<sequence length="364" mass="40635">MTKRRPLRQPVNCLAIVYADDVLLENSVGGRVANAGQSLSMYKVSFLPVRPLIIDNARSVRLLETSRLPLTSGAFCLTRAPFFPTAAMSNESSEETTAIPIYELRLDKGSQEVVDVSIGNPLILRCTDPSRMYSNNEFLFWLHQGQRLTERNGTLVTTSDDMKVSDLKILQADNSCGGMYECIAKSGQRTLMKAKLRVRIGQGTASSRRIEEDELCPPEMSDFCSNGGKCLLHKPTSTYLCRCPAEYVGRRCEYLESLVVSSKRHNEDCNNVVAERNRGIVVCSLLSCLLFLVIFCFVLYIRHRQAVKRPLKRDDTPGHVRSGACSSKRLIQLQALVPRTSSASSAWRMTAQERPKARLNACSD</sequence>
<evidence type="ECO:0000256" key="2">
    <source>
        <dbReference type="ARBA" id="ARBA00022525"/>
    </source>
</evidence>
<dbReference type="SUPFAM" id="SSF48726">
    <property type="entry name" value="Immunoglobulin"/>
    <property type="match status" value="1"/>
</dbReference>
<evidence type="ECO:0000259" key="9">
    <source>
        <dbReference type="PROSITE" id="PS50835"/>
    </source>
</evidence>
<dbReference type="CDD" id="cd00054">
    <property type="entry name" value="EGF_CA"/>
    <property type="match status" value="1"/>
</dbReference>
<evidence type="ECO:0000313" key="10">
    <source>
        <dbReference type="Proteomes" id="UP000046395"/>
    </source>
</evidence>
<keyword evidence="7" id="KW-1133">Transmembrane helix</keyword>
<feature type="domain" description="EGF-like" evidence="8">
    <location>
        <begin position="212"/>
        <end position="253"/>
    </location>
</feature>
<feature type="disulfide bond" evidence="6">
    <location>
        <begin position="224"/>
        <end position="241"/>
    </location>
</feature>
<dbReference type="PROSITE" id="PS00022">
    <property type="entry name" value="EGF_1"/>
    <property type="match status" value="1"/>
</dbReference>
<dbReference type="GO" id="GO:0045840">
    <property type="term" value="P:positive regulation of mitotic nuclear division"/>
    <property type="evidence" value="ECO:0007669"/>
    <property type="project" value="TreeGrafter"/>
</dbReference>
<comment type="subcellular location">
    <subcellularLocation>
        <location evidence="1">Secreted</location>
    </subcellularLocation>
</comment>
<evidence type="ECO:0000256" key="6">
    <source>
        <dbReference type="PROSITE-ProRule" id="PRU00076"/>
    </source>
</evidence>
<keyword evidence="7" id="KW-0472">Membrane</keyword>
<feature type="disulfide bond" evidence="6">
    <location>
        <begin position="243"/>
        <end position="252"/>
    </location>
</feature>
<keyword evidence="4" id="KW-0732">Signal</keyword>
<feature type="domain" description="Ig-like" evidence="9">
    <location>
        <begin position="100"/>
        <end position="192"/>
    </location>
</feature>
<dbReference type="PANTHER" id="PTHR10740">
    <property type="entry name" value="TRANSFORMING GROWTH FACTOR ALPHA"/>
    <property type="match status" value="1"/>
</dbReference>
<protein>
    <submittedName>
        <fullName evidence="11">EGF-like domain-containing protein</fullName>
    </submittedName>
</protein>
<keyword evidence="7" id="KW-0812">Transmembrane</keyword>
<comment type="caution">
    <text evidence="6">Lacks conserved residue(s) required for the propagation of feature annotation.</text>
</comment>
<dbReference type="InterPro" id="IPR000742">
    <property type="entry name" value="EGF"/>
</dbReference>
<dbReference type="PROSITE" id="PS50026">
    <property type="entry name" value="EGF_3"/>
    <property type="match status" value="1"/>
</dbReference>
<evidence type="ECO:0000256" key="1">
    <source>
        <dbReference type="ARBA" id="ARBA00004613"/>
    </source>
</evidence>
<organism evidence="10 11">
    <name type="scientific">Trichuris muris</name>
    <name type="common">Mouse whipworm</name>
    <dbReference type="NCBI Taxonomy" id="70415"/>
    <lineage>
        <taxon>Eukaryota</taxon>
        <taxon>Metazoa</taxon>
        <taxon>Ecdysozoa</taxon>
        <taxon>Nematoda</taxon>
        <taxon>Enoplea</taxon>
        <taxon>Dorylaimia</taxon>
        <taxon>Trichinellida</taxon>
        <taxon>Trichuridae</taxon>
        <taxon>Trichuris</taxon>
    </lineage>
</organism>
<dbReference type="GO" id="GO:0007173">
    <property type="term" value="P:epidermal growth factor receptor signaling pathway"/>
    <property type="evidence" value="ECO:0007669"/>
    <property type="project" value="TreeGrafter"/>
</dbReference>
<dbReference type="SMART" id="SM00181">
    <property type="entry name" value="EGF"/>
    <property type="match status" value="1"/>
</dbReference>
<dbReference type="PROSITE" id="PS50835">
    <property type="entry name" value="IG_LIKE"/>
    <property type="match status" value="1"/>
</dbReference>
<evidence type="ECO:0000256" key="7">
    <source>
        <dbReference type="SAM" id="Phobius"/>
    </source>
</evidence>
<dbReference type="GO" id="GO:0005576">
    <property type="term" value="C:extracellular region"/>
    <property type="evidence" value="ECO:0007669"/>
    <property type="project" value="UniProtKB-SubCell"/>
</dbReference>
<keyword evidence="10" id="KW-1185">Reference proteome</keyword>
<dbReference type="GO" id="GO:0008284">
    <property type="term" value="P:positive regulation of cell population proliferation"/>
    <property type="evidence" value="ECO:0007669"/>
    <property type="project" value="TreeGrafter"/>
</dbReference>
<keyword evidence="5 6" id="KW-1015">Disulfide bond</keyword>
<dbReference type="Gene3D" id="2.10.25.10">
    <property type="entry name" value="Laminin"/>
    <property type="match status" value="1"/>
</dbReference>